<proteinExistence type="predicted"/>
<sequence length="411" mass="41941">MRRNILSATLFGATAVAGMELDRRQSGQSIPSSPDFEFLLGIVGGIGGPSSSAGISTSAPLSTSGASTVPSSSLSSSALFGNSSSQTTSRSTSASSTSVSVTLSSSSSASSASVSSSSGTASTTQSSSSSGSSTATSTPSSSQSSSSSSSTGVSLTSSSSSSSSPSSSSSSSSSSLISSSSTITTTSSSTSSSSSSSTSPAFTGCNFNIRPAVRLQSPTKLAFNNYDTGFSVINVPFQVGLYGTTDSTIYVHINGLISLFTTTADNQARAVPNTGGSIPPISILPYNADLSIPDINTWGVYYEVRPSTRFSGRELVVEYIVSSNGADYIHFSTIFYETSPGRSRFEYYQSRLKGADASVGIQNLQISPQRSAQWSFMGAFTQDNFFVEYNAPNSAGDSLSTGQVSSPATSC</sequence>
<evidence type="ECO:0000313" key="3">
    <source>
        <dbReference type="Proteomes" id="UP000652219"/>
    </source>
</evidence>
<name>A0A8H6MRY4_9PEZI</name>
<feature type="region of interest" description="Disordered" evidence="1">
    <location>
        <begin position="108"/>
        <end position="176"/>
    </location>
</feature>
<feature type="region of interest" description="Disordered" evidence="1">
    <location>
        <begin position="77"/>
        <end position="96"/>
    </location>
</feature>
<gene>
    <name evidence="2" type="ORF">CSOJ01_09138</name>
</gene>
<accession>A0A8H6MRY4</accession>
<dbReference type="AlphaFoldDB" id="A0A8H6MRY4"/>
<dbReference type="EMBL" id="WIGN01000169">
    <property type="protein sequence ID" value="KAF6805996.1"/>
    <property type="molecule type" value="Genomic_DNA"/>
</dbReference>
<comment type="caution">
    <text evidence="2">The sequence shown here is derived from an EMBL/GenBank/DDBJ whole genome shotgun (WGS) entry which is preliminary data.</text>
</comment>
<dbReference type="Proteomes" id="UP000652219">
    <property type="component" value="Unassembled WGS sequence"/>
</dbReference>
<protein>
    <submittedName>
        <fullName evidence="2">Peptidase s8 and s53 subtilisin kexin sedolisin</fullName>
    </submittedName>
</protein>
<evidence type="ECO:0000313" key="2">
    <source>
        <dbReference type="EMBL" id="KAF6805996.1"/>
    </source>
</evidence>
<reference evidence="2 3" key="1">
    <citation type="journal article" date="2020" name="Phytopathology">
        <title>Genome Sequence Resources of Colletotrichum truncatum, C. plurivorum, C. musicola, and C. sojae: Four Species Pathogenic to Soybean (Glycine max).</title>
        <authorList>
            <person name="Rogerio F."/>
            <person name="Boufleur T.R."/>
            <person name="Ciampi-Guillardi M."/>
            <person name="Sukno S.A."/>
            <person name="Thon M.R."/>
            <person name="Massola Junior N.S."/>
            <person name="Baroncelli R."/>
        </authorList>
    </citation>
    <scope>NUCLEOTIDE SEQUENCE [LARGE SCALE GENOMIC DNA]</scope>
    <source>
        <strain evidence="2 3">LFN0009</strain>
    </source>
</reference>
<keyword evidence="3" id="KW-1185">Reference proteome</keyword>
<organism evidence="2 3">
    <name type="scientific">Colletotrichum sojae</name>
    <dbReference type="NCBI Taxonomy" id="2175907"/>
    <lineage>
        <taxon>Eukaryota</taxon>
        <taxon>Fungi</taxon>
        <taxon>Dikarya</taxon>
        <taxon>Ascomycota</taxon>
        <taxon>Pezizomycotina</taxon>
        <taxon>Sordariomycetes</taxon>
        <taxon>Hypocreomycetidae</taxon>
        <taxon>Glomerellales</taxon>
        <taxon>Glomerellaceae</taxon>
        <taxon>Colletotrichum</taxon>
        <taxon>Colletotrichum orchidearum species complex</taxon>
    </lineage>
</organism>
<evidence type="ECO:0000256" key="1">
    <source>
        <dbReference type="SAM" id="MobiDB-lite"/>
    </source>
</evidence>